<dbReference type="Proteomes" id="UP000322873">
    <property type="component" value="Unassembled WGS sequence"/>
</dbReference>
<sequence>MNEPSWIYLPINPVHLNLNLTLQATHPKDLEGKLSDHPQVTTRSQLRTGRMSTVDLDTNKIKDWRSIVTLIIFVITNVIVLFPFHVPIYVPRTLSNSFLDALSHLRLIPPRGDNYQHDRQDGRSEKVTRFVKLNFPLNFVTAPLMADLFLLAILAIGRKEVHDGTVGANSINPIDIMVFFITLAYIAISIDASGLIRYLAFKVLQKGGKVGHRLFFFLYAFFFCLGTFIGNDPIILSGTAFLAYLTRVSSNIIHPRAWIFTQFAVANIASAILVSSNPTNLVLAGAFGIKFIEYTANMIVPVVVTAIVLFPFLLYIVFADEALIPLSIKMHELSDEAKKKKPVNPNIPNAKGNSSEEQQDDLAENKQLSLEEIMNPFVDRKGAAFGAVLMAATLVTVLALNAVSQSNGEHPVFWVTLPAAFVMFVWEVSLGWINRHETREIARKGRHEVELARAERTIREEEEADQLILEQEQCEIKTTSGAPRAPTQSPEAVEMTSLKGEGGVLADHRRRAPTLLVSENIDGQNRVLSTQEDSSISTPILKDDNLQNSRSSTSAVSTPDEKREAILTDSPTPPNGTSTPPTDPVKRRASERLSRQIEVHKHERATLVSLLKDAYLWSQETFPTVTAVVAHLPFALVPFAFSMFVLVQALVTKGWVPVFAYGWDHWVNKTGTVGAIGGMGFLSCILCNFAGTNIGTTILLSRTIQTWQQIHAHNGLPISNRTFWGTVYAMALGVNYGAFSTAFSASLAGLLWRDILARKHIHVRRLDFARVNLPIVAIAMAVGCAVLVAEVYVVRGPERLDRSPETRKGCCSICIMVMRATLHIDFKTDMVNTSICAWPAPLSTPFIFLHIPPTTSLQNLSIISNSIHAHTIMQHVSNNPSPEIPPLHGRVHPLHPPPPKPNEKRDNSDHARSRCSTVQCHGMTSIFTNKKNVSSSSGIIIQK</sequence>
<dbReference type="GO" id="GO:0055085">
    <property type="term" value="P:transmembrane transport"/>
    <property type="evidence" value="ECO:0007669"/>
    <property type="project" value="InterPro"/>
</dbReference>
<dbReference type="VEuPathDB" id="FungiDB:MFRU_014g00020"/>
<feature type="compositionally biased region" description="Polar residues" evidence="7">
    <location>
        <begin position="546"/>
        <end position="557"/>
    </location>
</feature>
<accession>A0A5M9K7U0</accession>
<dbReference type="Pfam" id="PF03600">
    <property type="entry name" value="CitMHS"/>
    <property type="match status" value="1"/>
</dbReference>
<feature type="region of interest" description="Disordered" evidence="7">
    <location>
        <begin position="876"/>
        <end position="915"/>
    </location>
</feature>
<evidence type="ECO:0000256" key="7">
    <source>
        <dbReference type="SAM" id="MobiDB-lite"/>
    </source>
</evidence>
<feature type="transmembrane region" description="Helical" evidence="8">
    <location>
        <begin position="67"/>
        <end position="90"/>
    </location>
</feature>
<feature type="transmembrane region" description="Helical" evidence="8">
    <location>
        <begin position="773"/>
        <end position="794"/>
    </location>
</feature>
<evidence type="ECO:0000313" key="10">
    <source>
        <dbReference type="EMBL" id="KAA8576940.1"/>
    </source>
</evidence>
<evidence type="ECO:0000256" key="1">
    <source>
        <dbReference type="ARBA" id="ARBA00004651"/>
    </source>
</evidence>
<keyword evidence="4 8" id="KW-0812">Transmembrane</keyword>
<evidence type="ECO:0000259" key="9">
    <source>
        <dbReference type="Pfam" id="PF03600"/>
    </source>
</evidence>
<keyword evidence="3" id="KW-1003">Cell membrane</keyword>
<protein>
    <recommendedName>
        <fullName evidence="9">Citrate transporter-like domain-containing protein</fullName>
    </recommendedName>
</protein>
<feature type="compositionally biased region" description="Polar residues" evidence="7">
    <location>
        <begin position="476"/>
        <end position="490"/>
    </location>
</feature>
<feature type="transmembrane region" description="Helical" evidence="8">
    <location>
        <begin position="628"/>
        <end position="651"/>
    </location>
</feature>
<keyword evidence="2" id="KW-0813">Transport</keyword>
<feature type="transmembrane region" description="Helical" evidence="8">
    <location>
        <begin position="176"/>
        <end position="196"/>
    </location>
</feature>
<evidence type="ECO:0000256" key="3">
    <source>
        <dbReference type="ARBA" id="ARBA00022475"/>
    </source>
</evidence>
<dbReference type="PANTHER" id="PTHR43302">
    <property type="entry name" value="TRANSPORTER ARSB-RELATED"/>
    <property type="match status" value="1"/>
</dbReference>
<feature type="region of interest" description="Disordered" evidence="7">
    <location>
        <begin position="476"/>
        <end position="506"/>
    </location>
</feature>
<gene>
    <name evidence="10" type="ORF">EYC84_006973</name>
</gene>
<proteinExistence type="predicted"/>
<feature type="compositionally biased region" description="Basic and acidic residues" evidence="7">
    <location>
        <begin position="901"/>
        <end position="912"/>
    </location>
</feature>
<feature type="region of interest" description="Disordered" evidence="7">
    <location>
        <begin position="526"/>
        <end position="592"/>
    </location>
</feature>
<comment type="subcellular location">
    <subcellularLocation>
        <location evidence="1">Cell membrane</location>
        <topology evidence="1">Multi-pass membrane protein</topology>
    </subcellularLocation>
</comment>
<comment type="caution">
    <text evidence="10">The sequence shown here is derived from an EMBL/GenBank/DDBJ whole genome shotgun (WGS) entry which is preliminary data.</text>
</comment>
<feature type="transmembrane region" description="Helical" evidence="8">
    <location>
        <begin position="727"/>
        <end position="752"/>
    </location>
</feature>
<evidence type="ECO:0000256" key="8">
    <source>
        <dbReference type="SAM" id="Phobius"/>
    </source>
</evidence>
<dbReference type="InterPro" id="IPR004680">
    <property type="entry name" value="Cit_transptr-like_dom"/>
</dbReference>
<dbReference type="EMBL" id="VICG01000001">
    <property type="protein sequence ID" value="KAA8576940.1"/>
    <property type="molecule type" value="Genomic_DNA"/>
</dbReference>
<dbReference type="PANTHER" id="PTHR43302:SF5">
    <property type="entry name" value="TRANSPORTER ARSB-RELATED"/>
    <property type="match status" value="1"/>
</dbReference>
<feature type="transmembrane region" description="Helical" evidence="8">
    <location>
        <begin position="135"/>
        <end position="156"/>
    </location>
</feature>
<feature type="domain" description="Citrate transporter-like" evidence="9">
    <location>
        <begin position="174"/>
        <end position="709"/>
    </location>
</feature>
<evidence type="ECO:0000256" key="2">
    <source>
        <dbReference type="ARBA" id="ARBA00022448"/>
    </source>
</evidence>
<keyword evidence="6 8" id="KW-0472">Membrane</keyword>
<dbReference type="AlphaFoldDB" id="A0A5M9K7U0"/>
<reference evidence="10 11" key="1">
    <citation type="submission" date="2019-06" db="EMBL/GenBank/DDBJ databases">
        <title>Genome Sequence of the Brown Rot Fungal Pathogen Monilinia fructicola.</title>
        <authorList>
            <person name="De Miccolis Angelini R.M."/>
            <person name="Landi L."/>
            <person name="Abate D."/>
            <person name="Pollastro S."/>
            <person name="Romanazzi G."/>
            <person name="Faretra F."/>
        </authorList>
    </citation>
    <scope>NUCLEOTIDE SEQUENCE [LARGE SCALE GENOMIC DNA]</scope>
    <source>
        <strain evidence="10 11">Mfrc123</strain>
    </source>
</reference>
<feature type="transmembrane region" description="Helical" evidence="8">
    <location>
        <begin position="382"/>
        <end position="400"/>
    </location>
</feature>
<feature type="compositionally biased region" description="Polar residues" evidence="7">
    <location>
        <begin position="526"/>
        <end position="538"/>
    </location>
</feature>
<dbReference type="GO" id="GO:0005886">
    <property type="term" value="C:plasma membrane"/>
    <property type="evidence" value="ECO:0007669"/>
    <property type="project" value="UniProtKB-SubCell"/>
</dbReference>
<keyword evidence="5 8" id="KW-1133">Transmembrane helix</keyword>
<feature type="transmembrane region" description="Helical" evidence="8">
    <location>
        <begin position="294"/>
        <end position="318"/>
    </location>
</feature>
<feature type="transmembrane region" description="Helical" evidence="8">
    <location>
        <begin position="412"/>
        <end position="433"/>
    </location>
</feature>
<keyword evidence="11" id="KW-1185">Reference proteome</keyword>
<name>A0A5M9K7U0_MONFR</name>
<evidence type="ECO:0000313" key="11">
    <source>
        <dbReference type="Proteomes" id="UP000322873"/>
    </source>
</evidence>
<evidence type="ECO:0000256" key="4">
    <source>
        <dbReference type="ARBA" id="ARBA00022692"/>
    </source>
</evidence>
<evidence type="ECO:0000256" key="5">
    <source>
        <dbReference type="ARBA" id="ARBA00022989"/>
    </source>
</evidence>
<feature type="region of interest" description="Disordered" evidence="7">
    <location>
        <begin position="339"/>
        <end position="362"/>
    </location>
</feature>
<feature type="transmembrane region" description="Helical" evidence="8">
    <location>
        <begin position="216"/>
        <end position="245"/>
    </location>
</feature>
<organism evidence="10 11">
    <name type="scientific">Monilinia fructicola</name>
    <name type="common">Brown rot fungus</name>
    <name type="synonym">Ciboria fructicola</name>
    <dbReference type="NCBI Taxonomy" id="38448"/>
    <lineage>
        <taxon>Eukaryota</taxon>
        <taxon>Fungi</taxon>
        <taxon>Dikarya</taxon>
        <taxon>Ascomycota</taxon>
        <taxon>Pezizomycotina</taxon>
        <taxon>Leotiomycetes</taxon>
        <taxon>Helotiales</taxon>
        <taxon>Sclerotiniaceae</taxon>
        <taxon>Monilinia</taxon>
    </lineage>
</organism>
<evidence type="ECO:0000256" key="6">
    <source>
        <dbReference type="ARBA" id="ARBA00023136"/>
    </source>
</evidence>